<protein>
    <submittedName>
        <fullName evidence="1">Uncharacterized ubiquitin-like protein YukD</fullName>
    </submittedName>
</protein>
<dbReference type="InterPro" id="IPR029071">
    <property type="entry name" value="Ubiquitin-like_domsf"/>
</dbReference>
<dbReference type="EMBL" id="FNHF01000002">
    <property type="protein sequence ID" value="SDM26189.1"/>
    <property type="molecule type" value="Genomic_DNA"/>
</dbReference>
<gene>
    <name evidence="1" type="ORF">SAMN05216244_2116</name>
</gene>
<dbReference type="RefSeq" id="WP_074598759.1">
    <property type="nucleotide sequence ID" value="NZ_FNHF01000002.1"/>
</dbReference>
<accession>A0A1G9RS94</accession>
<dbReference type="Proteomes" id="UP000182347">
    <property type="component" value="Unassembled WGS sequence"/>
</dbReference>
<keyword evidence="2" id="KW-1185">Reference proteome</keyword>
<dbReference type="AlphaFoldDB" id="A0A1G9RS94"/>
<dbReference type="Pfam" id="PF08817">
    <property type="entry name" value="YukD"/>
    <property type="match status" value="1"/>
</dbReference>
<sequence>MAKDTHINVTMDFSKRINGGGIYDLRIPSQLSVKQLLQYVMETLNLAYEENTCSSIKVVTKDFLIADDDMVSDYPVTDGDILLVL</sequence>
<evidence type="ECO:0000313" key="2">
    <source>
        <dbReference type="Proteomes" id="UP000182347"/>
    </source>
</evidence>
<reference evidence="2" key="1">
    <citation type="submission" date="2016-10" db="EMBL/GenBank/DDBJ databases">
        <authorList>
            <person name="Varghese N."/>
            <person name="Submissions S."/>
        </authorList>
    </citation>
    <scope>NUCLEOTIDE SEQUENCE [LARGE SCALE GENOMIC DNA]</scope>
    <source>
        <strain evidence="2">CGMCC 1.6199</strain>
    </source>
</reference>
<dbReference type="SUPFAM" id="SSF54236">
    <property type="entry name" value="Ubiquitin-like"/>
    <property type="match status" value="1"/>
</dbReference>
<organism evidence="1 2">
    <name type="scientific">Sediminibacillus halophilus</name>
    <dbReference type="NCBI Taxonomy" id="482461"/>
    <lineage>
        <taxon>Bacteria</taxon>
        <taxon>Bacillati</taxon>
        <taxon>Bacillota</taxon>
        <taxon>Bacilli</taxon>
        <taxon>Bacillales</taxon>
        <taxon>Bacillaceae</taxon>
        <taxon>Sediminibacillus</taxon>
    </lineage>
</organism>
<name>A0A1G9RS94_9BACI</name>
<dbReference type="InterPro" id="IPR024962">
    <property type="entry name" value="YukD-like"/>
</dbReference>
<dbReference type="Gene3D" id="3.10.20.90">
    <property type="entry name" value="Phosphatidylinositol 3-kinase Catalytic Subunit, Chain A, domain 1"/>
    <property type="match status" value="1"/>
</dbReference>
<evidence type="ECO:0000313" key="1">
    <source>
        <dbReference type="EMBL" id="SDM26189.1"/>
    </source>
</evidence>
<dbReference type="OrthoDB" id="2456043at2"/>
<dbReference type="STRING" id="482461.SAMN05216244_2116"/>
<proteinExistence type="predicted"/>